<evidence type="ECO:0000256" key="2">
    <source>
        <dbReference type="ARBA" id="ARBA00004496"/>
    </source>
</evidence>
<dbReference type="GO" id="GO:0016787">
    <property type="term" value="F:hydrolase activity"/>
    <property type="evidence" value="ECO:0007669"/>
    <property type="project" value="UniProtKB-KW"/>
</dbReference>
<dbReference type="HOGENOM" id="CLU_001666_8_2_1"/>
<dbReference type="CDD" id="cd18808">
    <property type="entry name" value="SF1_C_Upf1"/>
    <property type="match status" value="1"/>
</dbReference>
<organism evidence="13 14">
    <name type="scientific">Piloderma croceum (strain F 1598)</name>
    <dbReference type="NCBI Taxonomy" id="765440"/>
    <lineage>
        <taxon>Eukaryota</taxon>
        <taxon>Fungi</taxon>
        <taxon>Dikarya</taxon>
        <taxon>Basidiomycota</taxon>
        <taxon>Agaricomycotina</taxon>
        <taxon>Agaricomycetes</taxon>
        <taxon>Agaricomycetidae</taxon>
        <taxon>Atheliales</taxon>
        <taxon>Atheliaceae</taxon>
        <taxon>Piloderma</taxon>
    </lineage>
</organism>
<evidence type="ECO:0000256" key="4">
    <source>
        <dbReference type="ARBA" id="ARBA00012551"/>
    </source>
</evidence>
<keyword evidence="6" id="KW-0547">Nucleotide-binding</keyword>
<dbReference type="InterPro" id="IPR027417">
    <property type="entry name" value="P-loop_NTPase"/>
</dbReference>
<gene>
    <name evidence="13" type="ORF">PILCRDRAFT_398</name>
</gene>
<comment type="similarity">
    <text evidence="3">Belongs to the DNA2/NAM7 helicase family.</text>
</comment>
<dbReference type="GO" id="GO:0005634">
    <property type="term" value="C:nucleus"/>
    <property type="evidence" value="ECO:0007669"/>
    <property type="project" value="UniProtKB-SubCell"/>
</dbReference>
<evidence type="ECO:0000313" key="13">
    <source>
        <dbReference type="EMBL" id="KIM92346.1"/>
    </source>
</evidence>
<feature type="compositionally biased region" description="Basic and acidic residues" evidence="11">
    <location>
        <begin position="498"/>
        <end position="514"/>
    </location>
</feature>
<evidence type="ECO:0000313" key="14">
    <source>
        <dbReference type="Proteomes" id="UP000054166"/>
    </source>
</evidence>
<dbReference type="Gene3D" id="3.40.50.300">
    <property type="entry name" value="P-loop containing nucleotide triphosphate hydrolases"/>
    <property type="match status" value="2"/>
</dbReference>
<evidence type="ECO:0000256" key="5">
    <source>
        <dbReference type="ARBA" id="ARBA00022490"/>
    </source>
</evidence>
<dbReference type="STRING" id="765440.A0A0C3GP59"/>
<sequence length="820" mass="89737">MATETQLLSFIDRHRSLLAKERNAEVERSTLLLSNCGPKLLEQKGLALLALGVIGINIGLGGKTLVELERPTAYHSTPTFSPHTLRPGDLARIEENISSSGPSKKATKIKKTEGATSKTNAVEGVIYKVSDTRIVIAVDPSEDEVDLPDRCRVLKLANSVTYDRMDGALDQLEKTIIPSVCSFSSVVYAPQHDSGLIQSNDKPPHEMTKLIRVLLGMSQPSARTPVADLKFFDPALNASQKEAVKFALEAPEVACIHGPPGQWTGKTHTLIEIIRQLTNVTPSNPKPQRLLVCGASNLSVDNILERLLALPPAEKGEKLKATRIGHPARVMSNEGVLESTLDAKAGRTDQAALAKDVKNELEATLGVLSGKGKGGKSKSPRGLERKKMWEEVKALRKEYRKREGGVVKAVLGESQIVLATCHSSGGRQLRFYDFDVVIIDEATQALEAVCWIPIFKGKKLILAGDPMQLPPTILSNDKVDKQKKDKGRLGVTQSSSNKNDKAEKKKQNEPDSKSKSAQPSADLAEIATESLVLSDSDSEDSSDGEQVLGEDAPAKVTPPDVLPHTKIADTTKTKTKWTGLRPPQTLETTLFDRLEKMYGNGIKRMLKVQYRMHAQICEFPSKTLYSSKLISHESVASHLLRDLPEAKPESEEDEKEVLGTPVVFFDTAGCEYYERLEGDGDEGSRCNENEATVVKNWVGNLVSNGLLPSQIAVITPYQAQVTLLTSILRPLHGPQLEIGTVDGMQGREKDAVIISLVRSNETREVGFLKDKRRLNVAMTRAKRHLCVVGDSSTVQHGGSFLKKWLAWLEANADVRYAGFD</sequence>
<keyword evidence="7" id="KW-0378">Hydrolase</keyword>
<evidence type="ECO:0000256" key="10">
    <source>
        <dbReference type="ARBA" id="ARBA00023242"/>
    </source>
</evidence>
<evidence type="ECO:0000256" key="11">
    <source>
        <dbReference type="SAM" id="MobiDB-lite"/>
    </source>
</evidence>
<feature type="domain" description="AAA+ ATPase" evidence="12">
    <location>
        <begin position="250"/>
        <end position="485"/>
    </location>
</feature>
<evidence type="ECO:0000256" key="3">
    <source>
        <dbReference type="ARBA" id="ARBA00007913"/>
    </source>
</evidence>
<dbReference type="EMBL" id="KN832970">
    <property type="protein sequence ID" value="KIM92346.1"/>
    <property type="molecule type" value="Genomic_DNA"/>
</dbReference>
<keyword evidence="5" id="KW-0963">Cytoplasm</keyword>
<keyword evidence="9" id="KW-0067">ATP-binding</keyword>
<dbReference type="SMART" id="SM00382">
    <property type="entry name" value="AAA"/>
    <property type="match status" value="1"/>
</dbReference>
<dbReference type="GO" id="GO:0005524">
    <property type="term" value="F:ATP binding"/>
    <property type="evidence" value="ECO:0007669"/>
    <property type="project" value="UniProtKB-KW"/>
</dbReference>
<evidence type="ECO:0000259" key="12">
    <source>
        <dbReference type="SMART" id="SM00382"/>
    </source>
</evidence>
<evidence type="ECO:0000256" key="7">
    <source>
        <dbReference type="ARBA" id="ARBA00022801"/>
    </source>
</evidence>
<dbReference type="PANTHER" id="PTHR43788:SF8">
    <property type="entry name" value="DNA-BINDING PROTEIN SMUBP-2"/>
    <property type="match status" value="1"/>
</dbReference>
<dbReference type="GO" id="GO:0005737">
    <property type="term" value="C:cytoplasm"/>
    <property type="evidence" value="ECO:0007669"/>
    <property type="project" value="UniProtKB-SubCell"/>
</dbReference>
<dbReference type="FunCoup" id="A0A0C3GP59">
    <property type="interactions" value="228"/>
</dbReference>
<dbReference type="Pfam" id="PF13087">
    <property type="entry name" value="AAA_12"/>
    <property type="match status" value="1"/>
</dbReference>
<proteinExistence type="inferred from homology"/>
<dbReference type="InParanoid" id="A0A0C3GP59"/>
<dbReference type="Pfam" id="PF21138">
    <property type="entry name" value="SMUBP-2_HCS1_1B"/>
    <property type="match status" value="1"/>
</dbReference>
<reference evidence="14" key="2">
    <citation type="submission" date="2015-01" db="EMBL/GenBank/DDBJ databases">
        <title>Evolutionary Origins and Diversification of the Mycorrhizal Mutualists.</title>
        <authorList>
            <consortium name="DOE Joint Genome Institute"/>
            <consortium name="Mycorrhizal Genomics Consortium"/>
            <person name="Kohler A."/>
            <person name="Kuo A."/>
            <person name="Nagy L.G."/>
            <person name="Floudas D."/>
            <person name="Copeland A."/>
            <person name="Barry K.W."/>
            <person name="Cichocki N."/>
            <person name="Veneault-Fourrey C."/>
            <person name="LaButti K."/>
            <person name="Lindquist E.A."/>
            <person name="Lipzen A."/>
            <person name="Lundell T."/>
            <person name="Morin E."/>
            <person name="Murat C."/>
            <person name="Riley R."/>
            <person name="Ohm R."/>
            <person name="Sun H."/>
            <person name="Tunlid A."/>
            <person name="Henrissat B."/>
            <person name="Grigoriev I.V."/>
            <person name="Hibbett D.S."/>
            <person name="Martin F."/>
        </authorList>
    </citation>
    <scope>NUCLEOTIDE SEQUENCE [LARGE SCALE GENOMIC DNA]</scope>
    <source>
        <strain evidence="14">F 1598</strain>
    </source>
</reference>
<dbReference type="GO" id="GO:0043139">
    <property type="term" value="F:5'-3' DNA helicase activity"/>
    <property type="evidence" value="ECO:0007669"/>
    <property type="project" value="TreeGrafter"/>
</dbReference>
<evidence type="ECO:0000256" key="8">
    <source>
        <dbReference type="ARBA" id="ARBA00022806"/>
    </source>
</evidence>
<keyword evidence="10" id="KW-0539">Nucleus</keyword>
<dbReference type="GO" id="GO:0003723">
    <property type="term" value="F:RNA binding"/>
    <property type="evidence" value="ECO:0007669"/>
    <property type="project" value="InterPro"/>
</dbReference>
<dbReference type="InterPro" id="IPR047187">
    <property type="entry name" value="SF1_C_Upf1"/>
</dbReference>
<comment type="subcellular location">
    <subcellularLocation>
        <location evidence="2">Cytoplasm</location>
    </subcellularLocation>
    <subcellularLocation>
        <location evidence="1">Nucleus</location>
    </subcellularLocation>
</comment>
<dbReference type="FunFam" id="3.40.50.300:FF:000326">
    <property type="entry name" value="P-loop containing nucleoside triphosphate hydrolase"/>
    <property type="match status" value="1"/>
</dbReference>
<dbReference type="AlphaFoldDB" id="A0A0C3GP59"/>
<evidence type="ECO:0000256" key="9">
    <source>
        <dbReference type="ARBA" id="ARBA00022840"/>
    </source>
</evidence>
<dbReference type="Gene3D" id="2.40.30.270">
    <property type="match status" value="1"/>
</dbReference>
<dbReference type="Pfam" id="PF13086">
    <property type="entry name" value="AAA_11"/>
    <property type="match status" value="1"/>
</dbReference>
<protein>
    <recommendedName>
        <fullName evidence="4">DNA helicase</fullName>
        <ecNumber evidence="4">3.6.4.12</ecNumber>
    </recommendedName>
</protein>
<dbReference type="InterPro" id="IPR050534">
    <property type="entry name" value="Coronavir_polyprotein_1ab"/>
</dbReference>
<dbReference type="PANTHER" id="PTHR43788">
    <property type="entry name" value="DNA2/NAM7 HELICASE FAMILY MEMBER"/>
    <property type="match status" value="1"/>
</dbReference>
<dbReference type="InterPro" id="IPR003593">
    <property type="entry name" value="AAA+_ATPase"/>
</dbReference>
<keyword evidence="14" id="KW-1185">Reference proteome</keyword>
<accession>A0A0C3GP59</accession>
<reference evidence="13 14" key="1">
    <citation type="submission" date="2014-04" db="EMBL/GenBank/DDBJ databases">
        <authorList>
            <consortium name="DOE Joint Genome Institute"/>
            <person name="Kuo A."/>
            <person name="Tarkka M."/>
            <person name="Buscot F."/>
            <person name="Kohler A."/>
            <person name="Nagy L.G."/>
            <person name="Floudas D."/>
            <person name="Copeland A."/>
            <person name="Barry K.W."/>
            <person name="Cichocki N."/>
            <person name="Veneault-Fourrey C."/>
            <person name="LaButti K."/>
            <person name="Lindquist E.A."/>
            <person name="Lipzen A."/>
            <person name="Lundell T."/>
            <person name="Morin E."/>
            <person name="Murat C."/>
            <person name="Sun H."/>
            <person name="Tunlid A."/>
            <person name="Henrissat B."/>
            <person name="Grigoriev I.V."/>
            <person name="Hibbett D.S."/>
            <person name="Martin F."/>
            <person name="Nordberg H.P."/>
            <person name="Cantor M.N."/>
            <person name="Hua S.X."/>
        </authorList>
    </citation>
    <scope>NUCLEOTIDE SEQUENCE [LARGE SCALE GENOMIC DNA]</scope>
    <source>
        <strain evidence="13 14">F 1598</strain>
    </source>
</reference>
<name>A0A0C3GP59_PILCF</name>
<dbReference type="InterPro" id="IPR048761">
    <property type="entry name" value="SMUBP-2_HCS1_1B"/>
</dbReference>
<dbReference type="GO" id="GO:0005694">
    <property type="term" value="C:chromosome"/>
    <property type="evidence" value="ECO:0007669"/>
    <property type="project" value="UniProtKB-ARBA"/>
</dbReference>
<dbReference type="SUPFAM" id="SSF52540">
    <property type="entry name" value="P-loop containing nucleoside triphosphate hydrolases"/>
    <property type="match status" value="2"/>
</dbReference>
<dbReference type="EC" id="3.6.4.12" evidence="4"/>
<dbReference type="InterPro" id="IPR041679">
    <property type="entry name" value="DNA2/NAM7-like_C"/>
</dbReference>
<evidence type="ECO:0000256" key="6">
    <source>
        <dbReference type="ARBA" id="ARBA00022741"/>
    </source>
</evidence>
<feature type="region of interest" description="Disordered" evidence="11">
    <location>
        <begin position="471"/>
        <end position="564"/>
    </location>
</feature>
<evidence type="ECO:0000256" key="1">
    <source>
        <dbReference type="ARBA" id="ARBA00004123"/>
    </source>
</evidence>
<keyword evidence="8" id="KW-0347">Helicase</keyword>
<dbReference type="InterPro" id="IPR041677">
    <property type="entry name" value="DNA2/NAM7_AAA_11"/>
</dbReference>
<dbReference type="Proteomes" id="UP000054166">
    <property type="component" value="Unassembled WGS sequence"/>
</dbReference>
<dbReference type="OrthoDB" id="6730379at2759"/>